<dbReference type="AlphaFoldDB" id="A0A8D8ZCH6"/>
<proteinExistence type="predicted"/>
<name>A0A8D8ZCH6_9HEMI</name>
<evidence type="ECO:0000313" key="1">
    <source>
        <dbReference type="EMBL" id="CAG6745099.1"/>
    </source>
</evidence>
<protein>
    <submittedName>
        <fullName evidence="1">Uncharacterized protein</fullName>
    </submittedName>
</protein>
<reference evidence="1" key="1">
    <citation type="submission" date="2021-05" db="EMBL/GenBank/DDBJ databases">
        <authorList>
            <person name="Alioto T."/>
            <person name="Alioto T."/>
            <person name="Gomez Garrido J."/>
        </authorList>
    </citation>
    <scope>NUCLEOTIDE SEQUENCE</scope>
</reference>
<sequence length="138" mass="16450">MENRLNKNLTLLFCRAGIFNTFKRLKSCIKKPRVKQVKCLSKNLSNQIRLLKINKKIKKTGKKKFEQNHDLDSRRTEAKVRRNFLRPKLRQLSNLVFLDSDWSSRKSYDWVPLDRVVGGLTKEKVRENFLVLTFTRKN</sequence>
<organism evidence="1">
    <name type="scientific">Cacopsylla melanoneura</name>
    <dbReference type="NCBI Taxonomy" id="428564"/>
    <lineage>
        <taxon>Eukaryota</taxon>
        <taxon>Metazoa</taxon>
        <taxon>Ecdysozoa</taxon>
        <taxon>Arthropoda</taxon>
        <taxon>Hexapoda</taxon>
        <taxon>Insecta</taxon>
        <taxon>Pterygota</taxon>
        <taxon>Neoptera</taxon>
        <taxon>Paraneoptera</taxon>
        <taxon>Hemiptera</taxon>
        <taxon>Sternorrhyncha</taxon>
        <taxon>Psylloidea</taxon>
        <taxon>Psyllidae</taxon>
        <taxon>Psyllinae</taxon>
        <taxon>Cacopsylla</taxon>
    </lineage>
</organism>
<accession>A0A8D8ZCH6</accession>
<dbReference type="EMBL" id="HBUF01484240">
    <property type="protein sequence ID" value="CAG6745099.1"/>
    <property type="molecule type" value="Transcribed_RNA"/>
</dbReference>